<dbReference type="InterPro" id="IPR005297">
    <property type="entry name" value="Lipoprotein_repeat"/>
</dbReference>
<dbReference type="EMBL" id="JAJNDB010000001">
    <property type="protein sequence ID" value="MCD2193756.1"/>
    <property type="molecule type" value="Genomic_DNA"/>
</dbReference>
<dbReference type="Pfam" id="PF03640">
    <property type="entry name" value="Lipoprotein_15"/>
    <property type="match status" value="2"/>
</dbReference>
<evidence type="ECO:0000313" key="2">
    <source>
        <dbReference type="EMBL" id="MCD2193756.1"/>
    </source>
</evidence>
<evidence type="ECO:0000256" key="1">
    <source>
        <dbReference type="SAM" id="SignalP"/>
    </source>
</evidence>
<feature type="chain" id="PRO_5046545320" description="Lipoprotein with Yx(FWY)xxD motif" evidence="1">
    <location>
        <begin position="31"/>
        <end position="181"/>
    </location>
</feature>
<evidence type="ECO:0000313" key="3">
    <source>
        <dbReference type="Proteomes" id="UP001199469"/>
    </source>
</evidence>
<keyword evidence="3" id="KW-1185">Reference proteome</keyword>
<dbReference type="Proteomes" id="UP001199469">
    <property type="component" value="Unassembled WGS sequence"/>
</dbReference>
<reference evidence="2 3" key="1">
    <citation type="submission" date="2021-11" db="EMBL/GenBank/DDBJ databases">
        <title>Draft genome sequence of Actinomycetospora sp. SF1 isolated from the rhizosphere soil.</title>
        <authorList>
            <person name="Duangmal K."/>
            <person name="Chantavorakit T."/>
        </authorList>
    </citation>
    <scope>NUCLEOTIDE SEQUENCE [LARGE SCALE GENOMIC DNA]</scope>
    <source>
        <strain evidence="2 3">TBRC 5722</strain>
    </source>
</reference>
<protein>
    <recommendedName>
        <fullName evidence="4">Lipoprotein with Yx(FWY)xxD motif</fullName>
    </recommendedName>
</protein>
<keyword evidence="1" id="KW-0732">Signal</keyword>
<evidence type="ECO:0008006" key="4">
    <source>
        <dbReference type="Google" id="ProtNLM"/>
    </source>
</evidence>
<gene>
    <name evidence="2" type="ORF">LQ327_10240</name>
</gene>
<accession>A0ABS8P673</accession>
<dbReference type="PROSITE" id="PS51257">
    <property type="entry name" value="PROKAR_LIPOPROTEIN"/>
    <property type="match status" value="1"/>
</dbReference>
<feature type="signal peptide" evidence="1">
    <location>
        <begin position="1"/>
        <end position="30"/>
    </location>
</feature>
<proteinExistence type="predicted"/>
<dbReference type="PANTHER" id="PTHR39335">
    <property type="entry name" value="BLL4220 PROTEIN"/>
    <property type="match status" value="1"/>
</dbReference>
<name>A0ABS8P673_9PSEU</name>
<dbReference type="RefSeq" id="WP_230732482.1">
    <property type="nucleotide sequence ID" value="NZ_JAJNDB010000001.1"/>
</dbReference>
<comment type="caution">
    <text evidence="2">The sequence shown here is derived from an EMBL/GenBank/DDBJ whole genome shotgun (WGS) entry which is preliminary data.</text>
</comment>
<organism evidence="2 3">
    <name type="scientific">Actinomycetospora endophytica</name>
    <dbReference type="NCBI Taxonomy" id="2291215"/>
    <lineage>
        <taxon>Bacteria</taxon>
        <taxon>Bacillati</taxon>
        <taxon>Actinomycetota</taxon>
        <taxon>Actinomycetes</taxon>
        <taxon>Pseudonocardiales</taxon>
        <taxon>Pseudonocardiaceae</taxon>
        <taxon>Actinomycetospora</taxon>
    </lineage>
</organism>
<sequence length="181" mass="18467">MTVTVRGDVVRRAAALPVLLVAVAALTACGAQVDEGPKAELSGSDTTLQVRPSLYGAALADGAGHILYQFSADRPGSATCADACATVWRPYIATGEPGAKDGNTNSLDDDQIATVTRADGRQQVTYAGHPLYYYANDAAPGDPDRVDDIRGAGLVQYGGTWAAVSAAGAPVVPNGPLVPPT</sequence>
<dbReference type="PANTHER" id="PTHR39335:SF1">
    <property type="entry name" value="BLL4220 PROTEIN"/>
    <property type="match status" value="1"/>
</dbReference>